<feature type="transmembrane region" description="Helical" evidence="10">
    <location>
        <begin position="89"/>
        <end position="108"/>
    </location>
</feature>
<dbReference type="InterPro" id="IPR051045">
    <property type="entry name" value="TonB-dependent_transducer"/>
</dbReference>
<organism evidence="12 13">
    <name type="scientific">Cyclobacterium jeungdonense</name>
    <dbReference type="NCBI Taxonomy" id="708087"/>
    <lineage>
        <taxon>Bacteria</taxon>
        <taxon>Pseudomonadati</taxon>
        <taxon>Bacteroidota</taxon>
        <taxon>Cytophagia</taxon>
        <taxon>Cytophagales</taxon>
        <taxon>Cyclobacteriaceae</taxon>
        <taxon>Cyclobacterium</taxon>
    </lineage>
</organism>
<feature type="transmembrane region" description="Helical" evidence="10">
    <location>
        <begin position="6"/>
        <end position="23"/>
    </location>
</feature>
<feature type="transmembrane region" description="Helical" evidence="10">
    <location>
        <begin position="129"/>
        <end position="148"/>
    </location>
</feature>
<dbReference type="PROSITE" id="PS52015">
    <property type="entry name" value="TONB_CTD"/>
    <property type="match status" value="1"/>
</dbReference>
<dbReference type="InterPro" id="IPR037682">
    <property type="entry name" value="TonB_C"/>
</dbReference>
<dbReference type="NCBIfam" id="TIGR01352">
    <property type="entry name" value="tonB_Cterm"/>
    <property type="match status" value="1"/>
</dbReference>
<gene>
    <name evidence="12" type="ORF">QWZ15_00385</name>
</gene>
<dbReference type="SUPFAM" id="SSF49464">
    <property type="entry name" value="Carboxypeptidase regulatory domain-like"/>
    <property type="match status" value="1"/>
</dbReference>
<keyword evidence="13" id="KW-1185">Reference proteome</keyword>
<dbReference type="CDD" id="cd07341">
    <property type="entry name" value="M56_BlaR1_MecR1_like"/>
    <property type="match status" value="1"/>
</dbReference>
<accession>A0ABT8C0E8</accession>
<dbReference type="Gene3D" id="2.60.40.1120">
    <property type="entry name" value="Carboxypeptidase-like, regulatory domain"/>
    <property type="match status" value="1"/>
</dbReference>
<dbReference type="Gene3D" id="3.30.1150.10">
    <property type="match status" value="1"/>
</dbReference>
<dbReference type="Pfam" id="PF13715">
    <property type="entry name" value="CarbopepD_reg_2"/>
    <property type="match status" value="1"/>
</dbReference>
<evidence type="ECO:0000256" key="7">
    <source>
        <dbReference type="ARBA" id="ARBA00022927"/>
    </source>
</evidence>
<keyword evidence="8 10" id="KW-1133">Transmembrane helix</keyword>
<evidence type="ECO:0000256" key="8">
    <source>
        <dbReference type="ARBA" id="ARBA00022989"/>
    </source>
</evidence>
<comment type="caution">
    <text evidence="12">The sequence shown here is derived from an EMBL/GenBank/DDBJ whole genome shotgun (WGS) entry which is preliminary data.</text>
</comment>
<evidence type="ECO:0000313" key="13">
    <source>
        <dbReference type="Proteomes" id="UP001236663"/>
    </source>
</evidence>
<dbReference type="Proteomes" id="UP001236663">
    <property type="component" value="Unassembled WGS sequence"/>
</dbReference>
<comment type="subcellular location">
    <subcellularLocation>
        <location evidence="1">Cell inner membrane</location>
        <topology evidence="1">Single-pass membrane protein</topology>
        <orientation evidence="1">Periplasmic side</orientation>
    </subcellularLocation>
</comment>
<dbReference type="InterPro" id="IPR008969">
    <property type="entry name" value="CarboxyPept-like_regulatory"/>
</dbReference>
<name>A0ABT8C0E8_9BACT</name>
<feature type="transmembrane region" description="Helical" evidence="10">
    <location>
        <begin position="180"/>
        <end position="199"/>
    </location>
</feature>
<keyword evidence="3" id="KW-0813">Transport</keyword>
<keyword evidence="5" id="KW-0997">Cell inner membrane</keyword>
<dbReference type="EMBL" id="JAUFQS010000001">
    <property type="protein sequence ID" value="MDN3686269.1"/>
    <property type="molecule type" value="Genomic_DNA"/>
</dbReference>
<comment type="similarity">
    <text evidence="2">Belongs to the TonB family.</text>
</comment>
<protein>
    <submittedName>
        <fullName evidence="12">TonB family protein</fullName>
    </submittedName>
</protein>
<proteinExistence type="inferred from homology"/>
<dbReference type="SUPFAM" id="SSF74653">
    <property type="entry name" value="TolA/TonB C-terminal domain"/>
    <property type="match status" value="1"/>
</dbReference>
<dbReference type="Pfam" id="PF05569">
    <property type="entry name" value="Peptidase_M56"/>
    <property type="match status" value="1"/>
</dbReference>
<evidence type="ECO:0000259" key="11">
    <source>
        <dbReference type="PROSITE" id="PS52015"/>
    </source>
</evidence>
<reference evidence="13" key="1">
    <citation type="journal article" date="2019" name="Int. J. Syst. Evol. Microbiol.">
        <title>The Global Catalogue of Microorganisms (GCM) 10K type strain sequencing project: providing services to taxonomists for standard genome sequencing and annotation.</title>
        <authorList>
            <consortium name="The Broad Institute Genomics Platform"/>
            <consortium name="The Broad Institute Genome Sequencing Center for Infectious Disease"/>
            <person name="Wu L."/>
            <person name="Ma J."/>
        </authorList>
    </citation>
    <scope>NUCLEOTIDE SEQUENCE [LARGE SCALE GENOMIC DNA]</scope>
    <source>
        <strain evidence="13">CECT 7706</strain>
    </source>
</reference>
<evidence type="ECO:0000256" key="9">
    <source>
        <dbReference type="ARBA" id="ARBA00023136"/>
    </source>
</evidence>
<dbReference type="PANTHER" id="PTHR33446">
    <property type="entry name" value="PROTEIN TONB-RELATED"/>
    <property type="match status" value="1"/>
</dbReference>
<keyword evidence="7" id="KW-0653">Protein transport</keyword>
<dbReference type="InterPro" id="IPR008756">
    <property type="entry name" value="Peptidase_M56"/>
</dbReference>
<evidence type="ECO:0000256" key="4">
    <source>
        <dbReference type="ARBA" id="ARBA00022475"/>
    </source>
</evidence>
<dbReference type="PANTHER" id="PTHR33446:SF2">
    <property type="entry name" value="PROTEIN TONB"/>
    <property type="match status" value="1"/>
</dbReference>
<keyword evidence="4" id="KW-1003">Cell membrane</keyword>
<evidence type="ECO:0000256" key="5">
    <source>
        <dbReference type="ARBA" id="ARBA00022519"/>
    </source>
</evidence>
<evidence type="ECO:0000256" key="1">
    <source>
        <dbReference type="ARBA" id="ARBA00004383"/>
    </source>
</evidence>
<evidence type="ECO:0000256" key="2">
    <source>
        <dbReference type="ARBA" id="ARBA00006555"/>
    </source>
</evidence>
<dbReference type="InterPro" id="IPR006260">
    <property type="entry name" value="TonB/TolA_C"/>
</dbReference>
<feature type="transmembrane region" description="Helical" evidence="10">
    <location>
        <begin position="35"/>
        <end position="55"/>
    </location>
</feature>
<dbReference type="Pfam" id="PF03544">
    <property type="entry name" value="TonB_C"/>
    <property type="match status" value="1"/>
</dbReference>
<feature type="domain" description="TonB C-terminal" evidence="11">
    <location>
        <begin position="319"/>
        <end position="415"/>
    </location>
</feature>
<evidence type="ECO:0000256" key="10">
    <source>
        <dbReference type="SAM" id="Phobius"/>
    </source>
</evidence>
<evidence type="ECO:0000256" key="6">
    <source>
        <dbReference type="ARBA" id="ARBA00022692"/>
    </source>
</evidence>
<evidence type="ECO:0000313" key="12">
    <source>
        <dbReference type="EMBL" id="MDN3686269.1"/>
    </source>
</evidence>
<sequence>MMEIILKVIACSAILMLLFHVFLAKEKTFRLNRWILLFLIPAAMVIPFLSFPVFFPQESPVQIAFFTDDLPQTSVISQPNPSPEVTSPLHWFLTGYVSVCFILLFLKLKAMHRLTEMTKNSDALSLPGALLILTEKAASPFSFGKYIFMHPRTYREGSENTEMIIRHESVHVAQYHHLDLIWIEFLLVICWFNPVVYLVKRAMVLNHEYLADQEVQQVVHPIKYKKLLLELSERNNPAIWTSFLSSSPLRNRLIMMNKPVIINRILSRVLSFSLFTTLIIAGFSLEINARQTPSTGQKQDQYQWDQTPPPIEQQPAFKGGMEAFYNYVENELRYPLEARQKGIEGQVEIQFVVEKDGSLSNVFAIHGIGAGCDAEAVRVIKNSPAFDPGKQRGSPVRVRMVLPIRFSLNKPDSDKLPSGIFSVGEVDQRNGALKVDAEYADGLWSGSVRDPEGNGLPGANIVVMDTNRGSVTDINGKFSIKTSPSERIVISFVGYESVSLKGN</sequence>
<dbReference type="RefSeq" id="WP_163385752.1">
    <property type="nucleotide sequence ID" value="NZ_JAUFQS010000001.1"/>
</dbReference>
<feature type="transmembrane region" description="Helical" evidence="10">
    <location>
        <begin position="265"/>
        <end position="285"/>
    </location>
</feature>
<keyword evidence="6 10" id="KW-0812">Transmembrane</keyword>
<keyword evidence="9 10" id="KW-0472">Membrane</keyword>
<evidence type="ECO:0000256" key="3">
    <source>
        <dbReference type="ARBA" id="ARBA00022448"/>
    </source>
</evidence>